<evidence type="ECO:0000313" key="1">
    <source>
        <dbReference type="EMBL" id="TVU67283.1"/>
    </source>
</evidence>
<dbReference type="RefSeq" id="WP_088744190.1">
    <property type="nucleotide sequence ID" value="NZ_CAWOWR010000061.1"/>
</dbReference>
<protein>
    <submittedName>
        <fullName evidence="1">Uncharacterized protein</fullName>
    </submittedName>
</protein>
<sequence length="141" mass="15560">MSEDTFYQQAQRGLPSLLLAWLTHGRGDSERLAVLLADTARVASLGQPSTNPEGAMLESWANEGGAPLWAPKAALFLLMQMPAHPLPNDSDAACAWAYCWIRMREHASPDAALIALPEHLRQPLAWPIEAAWQDLTHQRLV</sequence>
<keyword evidence="2" id="KW-1185">Reference proteome</keyword>
<gene>
    <name evidence="1" type="ORF">FQP86_17235</name>
</gene>
<dbReference type="STRING" id="553385.GCA_000591415_03027"/>
<dbReference type="EMBL" id="VNFH01000016">
    <property type="protein sequence ID" value="TVU67283.1"/>
    <property type="molecule type" value="Genomic_DNA"/>
</dbReference>
<proteinExistence type="predicted"/>
<comment type="caution">
    <text evidence="1">The sequence shown here is derived from an EMBL/GenBank/DDBJ whole genome shotgun (WGS) entry which is preliminary data.</text>
</comment>
<dbReference type="OrthoDB" id="6170893at2"/>
<evidence type="ECO:0000313" key="2">
    <source>
        <dbReference type="Proteomes" id="UP000319941"/>
    </source>
</evidence>
<dbReference type="AlphaFoldDB" id="A0A558HDR8"/>
<organism evidence="1 2">
    <name type="scientific">Cobetia crustatorum</name>
    <dbReference type="NCBI Taxonomy" id="553385"/>
    <lineage>
        <taxon>Bacteria</taxon>
        <taxon>Pseudomonadati</taxon>
        <taxon>Pseudomonadota</taxon>
        <taxon>Gammaproteobacteria</taxon>
        <taxon>Oceanospirillales</taxon>
        <taxon>Halomonadaceae</taxon>
        <taxon>Cobetia</taxon>
    </lineage>
</organism>
<name>A0A558HDR8_9GAMM</name>
<reference evidence="1 2" key="1">
    <citation type="submission" date="2019-07" db="EMBL/GenBank/DDBJ databases">
        <title>Diversity of Bacteria from Kongsfjorden, Arctic.</title>
        <authorList>
            <person name="Yu Y."/>
        </authorList>
    </citation>
    <scope>NUCLEOTIDE SEQUENCE [LARGE SCALE GENOMIC DNA]</scope>
    <source>
        <strain evidence="1 2">SM1923</strain>
    </source>
</reference>
<accession>A0A558HDR8</accession>
<dbReference type="Proteomes" id="UP000319941">
    <property type="component" value="Unassembled WGS sequence"/>
</dbReference>